<proteinExistence type="predicted"/>
<dbReference type="RefSeq" id="XP_012895134.1">
    <property type="nucleotide sequence ID" value="XM_013039680.1"/>
</dbReference>
<feature type="compositionally biased region" description="Polar residues" evidence="1">
    <location>
        <begin position="1"/>
        <end position="10"/>
    </location>
</feature>
<evidence type="ECO:0000313" key="3">
    <source>
        <dbReference type="Proteomes" id="UP000008312"/>
    </source>
</evidence>
<evidence type="ECO:0000313" key="2">
    <source>
        <dbReference type="EMBL" id="CBK21086.2"/>
    </source>
</evidence>
<reference evidence="2" key="1">
    <citation type="submission" date="2010-02" db="EMBL/GenBank/DDBJ databases">
        <title>Sequencing and annotation of the Blastocystis hominis genome.</title>
        <authorList>
            <person name="Wincker P."/>
        </authorList>
    </citation>
    <scope>NUCLEOTIDE SEQUENCE</scope>
    <source>
        <strain evidence="2">Singapore isolate B</strain>
    </source>
</reference>
<protein>
    <submittedName>
        <fullName evidence="2">Uncharacterized protein</fullName>
    </submittedName>
</protein>
<dbReference type="GeneID" id="24918565"/>
<gene>
    <name evidence="2" type="ORF">GSBLH_T00001298001</name>
</gene>
<feature type="region of interest" description="Disordered" evidence="1">
    <location>
        <begin position="1"/>
        <end position="32"/>
    </location>
</feature>
<evidence type="ECO:0000256" key="1">
    <source>
        <dbReference type="SAM" id="MobiDB-lite"/>
    </source>
</evidence>
<organism evidence="2">
    <name type="scientific">Blastocystis hominis</name>
    <dbReference type="NCBI Taxonomy" id="12968"/>
    <lineage>
        <taxon>Eukaryota</taxon>
        <taxon>Sar</taxon>
        <taxon>Stramenopiles</taxon>
        <taxon>Bigyra</taxon>
        <taxon>Opalozoa</taxon>
        <taxon>Opalinata</taxon>
        <taxon>Blastocystidae</taxon>
        <taxon>Blastocystis</taxon>
    </lineage>
</organism>
<name>D8LZ47_BLAHO</name>
<sequence length="73" mass="8031">MNPEQPNNLNVDMDSTPSSPTPAPPKAAPQRGHVPQYKLLFTEPKQVLQFDFMDGFRAEVVKGVTPALMITHG</sequence>
<keyword evidence="3" id="KW-1185">Reference proteome</keyword>
<dbReference type="InParanoid" id="D8LZ47"/>
<dbReference type="Proteomes" id="UP000008312">
    <property type="component" value="Unassembled WGS sequence"/>
</dbReference>
<accession>D8LZ47</accession>
<dbReference type="EMBL" id="FN668640">
    <property type="protein sequence ID" value="CBK21086.2"/>
    <property type="molecule type" value="Genomic_DNA"/>
</dbReference>
<dbReference type="AlphaFoldDB" id="D8LZ47"/>